<feature type="repeat" description="TPR" evidence="3">
    <location>
        <begin position="34"/>
        <end position="67"/>
    </location>
</feature>
<evidence type="ECO:0000256" key="1">
    <source>
        <dbReference type="ARBA" id="ARBA00022737"/>
    </source>
</evidence>
<keyword evidence="2 3" id="KW-0802">TPR repeat</keyword>
<organism evidence="5 6">
    <name type="scientific">Crenothrix polyspora</name>
    <dbReference type="NCBI Taxonomy" id="360316"/>
    <lineage>
        <taxon>Bacteria</taxon>
        <taxon>Pseudomonadati</taxon>
        <taxon>Pseudomonadota</taxon>
        <taxon>Gammaproteobacteria</taxon>
        <taxon>Methylococcales</taxon>
        <taxon>Crenotrichaceae</taxon>
        <taxon>Crenothrix</taxon>
    </lineage>
</organism>
<dbReference type="EMBL" id="FUKI01000167">
    <property type="protein sequence ID" value="SJM96291.1"/>
    <property type="molecule type" value="Genomic_DNA"/>
</dbReference>
<evidence type="ECO:0000256" key="2">
    <source>
        <dbReference type="ARBA" id="ARBA00022803"/>
    </source>
</evidence>
<sequence>MPFKRFAIQLSACSLLLTLSGCALFSGQSAAESADVYVQLGMRYLSMNKLDVARDNLHKALEKDGDNPQANNGLAILYEKMKKPAQALAYYETALKLDADDLGIQNNFGRFLCDQKQFERGMKLLTQATTSPLNNRPWLALTNAGMCQINMGQQQKAEPYFQQALIANNSYAPALAEMQKLSYQHNDFNAANDYLQRYLAQSSSHTAETLWVAIHTERALGNTALATEYQHLLLKKFPLSDEANKIKSVLW</sequence>
<evidence type="ECO:0000313" key="5">
    <source>
        <dbReference type="EMBL" id="SJM96291.1"/>
    </source>
</evidence>
<dbReference type="PANTHER" id="PTHR44227">
    <property type="match status" value="1"/>
</dbReference>
<keyword evidence="4" id="KW-0732">Signal</keyword>
<dbReference type="Proteomes" id="UP000195667">
    <property type="component" value="Unassembled WGS sequence"/>
</dbReference>
<dbReference type="GO" id="GO:0035269">
    <property type="term" value="P:protein O-linked glycosylation via mannose"/>
    <property type="evidence" value="ECO:0007669"/>
    <property type="project" value="TreeGrafter"/>
</dbReference>
<dbReference type="OrthoDB" id="129043at2"/>
<dbReference type="InterPro" id="IPR052346">
    <property type="entry name" value="O-mannosyl-transferase_TMTC"/>
</dbReference>
<feature type="signal peptide" evidence="4">
    <location>
        <begin position="1"/>
        <end position="25"/>
    </location>
</feature>
<feature type="repeat" description="TPR" evidence="3">
    <location>
        <begin position="68"/>
        <end position="101"/>
    </location>
</feature>
<evidence type="ECO:0000313" key="6">
    <source>
        <dbReference type="Proteomes" id="UP000195667"/>
    </source>
</evidence>
<dbReference type="PANTHER" id="PTHR44227:SF3">
    <property type="entry name" value="PROTEIN O-MANNOSYL-TRANSFERASE TMTC4"/>
    <property type="match status" value="1"/>
</dbReference>
<evidence type="ECO:0000256" key="4">
    <source>
        <dbReference type="SAM" id="SignalP"/>
    </source>
</evidence>
<keyword evidence="6" id="KW-1185">Reference proteome</keyword>
<dbReference type="SMART" id="SM00028">
    <property type="entry name" value="TPR"/>
    <property type="match status" value="3"/>
</dbReference>
<keyword evidence="1" id="KW-0677">Repeat</keyword>
<dbReference type="InterPro" id="IPR011990">
    <property type="entry name" value="TPR-like_helical_dom_sf"/>
</dbReference>
<gene>
    <name evidence="5" type="ORF">CRENPOLYSF1_870013</name>
</gene>
<evidence type="ECO:0000256" key="3">
    <source>
        <dbReference type="PROSITE-ProRule" id="PRU00339"/>
    </source>
</evidence>
<dbReference type="GO" id="GO:0000030">
    <property type="term" value="F:mannosyltransferase activity"/>
    <property type="evidence" value="ECO:0007669"/>
    <property type="project" value="TreeGrafter"/>
</dbReference>
<feature type="chain" id="PRO_5013068580" evidence="4">
    <location>
        <begin position="26"/>
        <end position="251"/>
    </location>
</feature>
<accession>A0A1R4HJT4</accession>
<dbReference type="InterPro" id="IPR019734">
    <property type="entry name" value="TPR_rpt"/>
</dbReference>
<protein>
    <submittedName>
        <fullName evidence="5">Type IV pilus biogenesis/stability protein PilW</fullName>
    </submittedName>
</protein>
<reference evidence="6" key="1">
    <citation type="submission" date="2017-02" db="EMBL/GenBank/DDBJ databases">
        <authorList>
            <person name="Daims H."/>
        </authorList>
    </citation>
    <scope>NUCLEOTIDE SEQUENCE [LARGE SCALE GENOMIC DNA]</scope>
</reference>
<dbReference type="InterPro" id="IPR013360">
    <property type="entry name" value="Pilus_4_PilW"/>
</dbReference>
<dbReference type="AlphaFoldDB" id="A0A1R4HJT4"/>
<dbReference type="GO" id="GO:0030968">
    <property type="term" value="P:endoplasmic reticulum unfolded protein response"/>
    <property type="evidence" value="ECO:0007669"/>
    <property type="project" value="TreeGrafter"/>
</dbReference>
<dbReference type="PROSITE" id="PS51257">
    <property type="entry name" value="PROKAR_LIPOPROTEIN"/>
    <property type="match status" value="1"/>
</dbReference>
<dbReference type="Pfam" id="PF13432">
    <property type="entry name" value="TPR_16"/>
    <property type="match status" value="1"/>
</dbReference>
<proteinExistence type="predicted"/>
<dbReference type="SUPFAM" id="SSF48452">
    <property type="entry name" value="TPR-like"/>
    <property type="match status" value="1"/>
</dbReference>
<name>A0A1R4HJT4_9GAMM</name>
<dbReference type="Pfam" id="PF13181">
    <property type="entry name" value="TPR_8"/>
    <property type="match status" value="1"/>
</dbReference>
<dbReference type="PROSITE" id="PS50005">
    <property type="entry name" value="TPR"/>
    <property type="match status" value="2"/>
</dbReference>
<dbReference type="RefSeq" id="WP_087145154.1">
    <property type="nucleotide sequence ID" value="NZ_FUKI01000167.1"/>
</dbReference>
<dbReference type="Gene3D" id="1.25.40.10">
    <property type="entry name" value="Tetratricopeptide repeat domain"/>
    <property type="match status" value="1"/>
</dbReference>
<dbReference type="NCBIfam" id="TIGR02521">
    <property type="entry name" value="type_IV_pilW"/>
    <property type="match status" value="1"/>
</dbReference>